<keyword evidence="2" id="KW-1185">Reference proteome</keyword>
<dbReference type="AlphaFoldDB" id="A0A1U7S4M3"/>
<name>A0A1U7S4M3_ALLSI</name>
<proteinExistence type="predicted"/>
<keyword evidence="1" id="KW-0812">Transmembrane</keyword>
<dbReference type="KEGG" id="asn:102385453"/>
<evidence type="ECO:0000313" key="3">
    <source>
        <dbReference type="RefSeq" id="XP_006031122.1"/>
    </source>
</evidence>
<organism evidence="2 3">
    <name type="scientific">Alligator sinensis</name>
    <name type="common">Chinese alligator</name>
    <dbReference type="NCBI Taxonomy" id="38654"/>
    <lineage>
        <taxon>Eukaryota</taxon>
        <taxon>Metazoa</taxon>
        <taxon>Chordata</taxon>
        <taxon>Craniata</taxon>
        <taxon>Vertebrata</taxon>
        <taxon>Euteleostomi</taxon>
        <taxon>Archelosauria</taxon>
        <taxon>Archosauria</taxon>
        <taxon>Crocodylia</taxon>
        <taxon>Alligatoridae</taxon>
        <taxon>Alligatorinae</taxon>
        <taxon>Alligator</taxon>
    </lineage>
</organism>
<sequence>MNEWKRQGNEFQESQKLRQNLIIAAMSVFLVMSLLLILGCSFIHYKLVTKDDTAVKEEVKSVAIKTHSHRIETRIVLSPSQVMQLAASQQQMMPVYKHSGHVLPRPGSNQSGVSFKYIDCGIAPSAPRSHTPESFLSTLSKSGSPYSLDQHNFFDMFSRSSSRESTDIFGYRHEDGEGSSDSGTTVYCPIHSNGTADLGSLNKY</sequence>
<evidence type="ECO:0000256" key="1">
    <source>
        <dbReference type="SAM" id="Phobius"/>
    </source>
</evidence>
<protein>
    <submittedName>
        <fullName evidence="3">Uncharacterized protein LOC102385453 isoform X2</fullName>
    </submittedName>
</protein>
<evidence type="ECO:0000313" key="2">
    <source>
        <dbReference type="Proteomes" id="UP000189705"/>
    </source>
</evidence>
<reference evidence="3" key="1">
    <citation type="submission" date="2025-08" db="UniProtKB">
        <authorList>
            <consortium name="RefSeq"/>
        </authorList>
    </citation>
    <scope>IDENTIFICATION</scope>
</reference>
<keyword evidence="1" id="KW-1133">Transmembrane helix</keyword>
<gene>
    <name evidence="3" type="primary">LOC102385453</name>
</gene>
<dbReference type="GeneID" id="102385453"/>
<dbReference type="eggNOG" id="ENOG502TB78">
    <property type="taxonomic scope" value="Eukaryota"/>
</dbReference>
<feature type="transmembrane region" description="Helical" evidence="1">
    <location>
        <begin position="21"/>
        <end position="45"/>
    </location>
</feature>
<accession>A0A1U7S4M3</accession>
<dbReference type="RefSeq" id="XP_006031122.1">
    <property type="nucleotide sequence ID" value="XM_006031060.3"/>
</dbReference>
<dbReference type="Proteomes" id="UP000189705">
    <property type="component" value="Unplaced"/>
</dbReference>
<keyword evidence="1" id="KW-0472">Membrane</keyword>